<dbReference type="SUPFAM" id="SSF52172">
    <property type="entry name" value="CheY-like"/>
    <property type="match status" value="1"/>
</dbReference>
<evidence type="ECO:0000256" key="4">
    <source>
        <dbReference type="ARBA" id="ARBA00022679"/>
    </source>
</evidence>
<evidence type="ECO:0000256" key="2">
    <source>
        <dbReference type="ARBA" id="ARBA00012438"/>
    </source>
</evidence>
<dbReference type="Pfam" id="PF05227">
    <property type="entry name" value="CHASE3"/>
    <property type="match status" value="1"/>
</dbReference>
<dbReference type="Proteomes" id="UP001467690">
    <property type="component" value="Unassembled WGS sequence"/>
</dbReference>
<dbReference type="CDD" id="cd19410">
    <property type="entry name" value="HK9-like_sensor"/>
    <property type="match status" value="1"/>
</dbReference>
<accession>A0ABV1RHS2</accession>
<sequence>MIKFRLSQAVLIFLALSVCVVLINIFVVISSQNAANKNEEWLIHTYEVLDLTQLLLGSVKNGETGQRGFLLTSDEAYLEPYYQGYQQVFDTLQTLTQKTADNPRQQQSLAQLSELIREKFAELKLTIQLSEQGQSERALQLVNSHQGKQLMEKIRRQINAFEAEERQLLEKRRHAFEKSKKLSRNVILFADAILFSIVIISILVMKRRVIDPVVSLTRQAQLNTDRGQRNFRVQDSGTEVDMLAKTLQNMSDDLYRSIIELQEAKAKADSSAKIKSEFLANMSHEIRTPLNGIYGALQLLSDEVDSEKGKDILDKAKFSAISLITIVNDTLDFSKMEAGKLEISNTEFSLSELMEYLLSDMGMQAHKKGLKITISNNVQHNYWIGDPVRVKQILINILSNAIKFTRDGSIEVNLTQDAHRGGIQFTIQDSGIGMNQEQLSRLFERFEQADQSTSRKYGGTGLGMSITKFLVGLMHGTIEVSSEEGKGTRCIISLPLKKAENLVQKDVFADIGHIDFNDKRILIAEDNEINRMIIEEMLIATGASLVLVENGLIALEKFKAELFDLVLMDIQMPEMDGVEACKKIKQYKAKVPVIALTANVMKEDRLLYEQTGFDNFLAKPIDRNALLRLLSNYLNN</sequence>
<dbReference type="Gene3D" id="3.30.565.10">
    <property type="entry name" value="Histidine kinase-like ATPase, C-terminal domain"/>
    <property type="match status" value="1"/>
</dbReference>
<comment type="catalytic activity">
    <reaction evidence="1">
        <text>ATP + protein L-histidine = ADP + protein N-phospho-L-histidine.</text>
        <dbReference type="EC" id="2.7.13.3"/>
    </reaction>
</comment>
<dbReference type="InterPro" id="IPR003661">
    <property type="entry name" value="HisK_dim/P_dom"/>
</dbReference>
<dbReference type="PRINTS" id="PR00344">
    <property type="entry name" value="BCTRLSENSOR"/>
</dbReference>
<evidence type="ECO:0000313" key="11">
    <source>
        <dbReference type="Proteomes" id="UP001467690"/>
    </source>
</evidence>
<keyword evidence="11" id="KW-1185">Reference proteome</keyword>
<evidence type="ECO:0000256" key="5">
    <source>
        <dbReference type="ARBA" id="ARBA00022777"/>
    </source>
</evidence>
<evidence type="ECO:0000259" key="8">
    <source>
        <dbReference type="PROSITE" id="PS50109"/>
    </source>
</evidence>
<dbReference type="CDD" id="cd00082">
    <property type="entry name" value="HisKA"/>
    <property type="match status" value="1"/>
</dbReference>
<dbReference type="PANTHER" id="PTHR43047">
    <property type="entry name" value="TWO-COMPONENT HISTIDINE PROTEIN KINASE"/>
    <property type="match status" value="1"/>
</dbReference>
<dbReference type="RefSeq" id="WP_350402004.1">
    <property type="nucleotide sequence ID" value="NZ_JBELOE010000212.1"/>
</dbReference>
<keyword evidence="7" id="KW-0812">Transmembrane</keyword>
<comment type="caution">
    <text evidence="10">The sequence shown here is derived from an EMBL/GenBank/DDBJ whole genome shotgun (WGS) entry which is preliminary data.</text>
</comment>
<dbReference type="SMART" id="SM00387">
    <property type="entry name" value="HATPase_c"/>
    <property type="match status" value="1"/>
</dbReference>
<proteinExistence type="predicted"/>
<dbReference type="SUPFAM" id="SSF47384">
    <property type="entry name" value="Homodimeric domain of signal transducing histidine kinase"/>
    <property type="match status" value="1"/>
</dbReference>
<dbReference type="InterPro" id="IPR036890">
    <property type="entry name" value="HATPase_C_sf"/>
</dbReference>
<evidence type="ECO:0000259" key="9">
    <source>
        <dbReference type="PROSITE" id="PS50110"/>
    </source>
</evidence>
<reference evidence="10 11" key="1">
    <citation type="submission" date="2024-06" db="EMBL/GenBank/DDBJ databases">
        <authorList>
            <person name="Chen R.Y."/>
        </authorList>
    </citation>
    <scope>NUCLEOTIDE SEQUENCE [LARGE SCALE GENOMIC DNA]</scope>
    <source>
        <strain evidence="10 11">D2</strain>
    </source>
</reference>
<dbReference type="InterPro" id="IPR007891">
    <property type="entry name" value="CHASE3"/>
</dbReference>
<evidence type="ECO:0000256" key="7">
    <source>
        <dbReference type="SAM" id="Phobius"/>
    </source>
</evidence>
<keyword evidence="4" id="KW-0808">Transferase</keyword>
<feature type="modified residue" description="4-aspartylphosphate" evidence="6">
    <location>
        <position position="569"/>
    </location>
</feature>
<feature type="domain" description="Histidine kinase" evidence="8">
    <location>
        <begin position="281"/>
        <end position="498"/>
    </location>
</feature>
<protein>
    <recommendedName>
        <fullName evidence="2">histidine kinase</fullName>
        <ecNumber evidence="2">2.7.13.3</ecNumber>
    </recommendedName>
</protein>
<dbReference type="PANTHER" id="PTHR43047:SF72">
    <property type="entry name" value="OSMOSENSING HISTIDINE PROTEIN KINASE SLN1"/>
    <property type="match status" value="1"/>
</dbReference>
<keyword evidence="3 6" id="KW-0597">Phosphoprotein</keyword>
<dbReference type="InterPro" id="IPR001789">
    <property type="entry name" value="Sig_transdc_resp-reg_receiver"/>
</dbReference>
<feature type="transmembrane region" description="Helical" evidence="7">
    <location>
        <begin position="6"/>
        <end position="29"/>
    </location>
</feature>
<dbReference type="Gene3D" id="1.10.287.130">
    <property type="match status" value="1"/>
</dbReference>
<keyword evidence="7" id="KW-0472">Membrane</keyword>
<dbReference type="InterPro" id="IPR011006">
    <property type="entry name" value="CheY-like_superfamily"/>
</dbReference>
<gene>
    <name evidence="10" type="ORF">ABS311_11440</name>
</gene>
<dbReference type="Pfam" id="PF02518">
    <property type="entry name" value="HATPase_c"/>
    <property type="match status" value="1"/>
</dbReference>
<evidence type="ECO:0000256" key="6">
    <source>
        <dbReference type="PROSITE-ProRule" id="PRU00169"/>
    </source>
</evidence>
<dbReference type="Pfam" id="PF00512">
    <property type="entry name" value="HisKA"/>
    <property type="match status" value="1"/>
</dbReference>
<organism evidence="10 11">
    <name type="scientific">Catenovulum sediminis</name>
    <dbReference type="NCBI Taxonomy" id="1740262"/>
    <lineage>
        <taxon>Bacteria</taxon>
        <taxon>Pseudomonadati</taxon>
        <taxon>Pseudomonadota</taxon>
        <taxon>Gammaproteobacteria</taxon>
        <taxon>Alteromonadales</taxon>
        <taxon>Alteromonadaceae</taxon>
        <taxon>Catenovulum</taxon>
    </lineage>
</organism>
<dbReference type="EC" id="2.7.13.3" evidence="2"/>
<dbReference type="CDD" id="cd16922">
    <property type="entry name" value="HATPase_EvgS-ArcB-TorS-like"/>
    <property type="match status" value="1"/>
</dbReference>
<dbReference type="InterPro" id="IPR004358">
    <property type="entry name" value="Sig_transdc_His_kin-like_C"/>
</dbReference>
<keyword evidence="5" id="KW-0418">Kinase</keyword>
<dbReference type="InterPro" id="IPR003594">
    <property type="entry name" value="HATPase_dom"/>
</dbReference>
<dbReference type="InterPro" id="IPR005467">
    <property type="entry name" value="His_kinase_dom"/>
</dbReference>
<dbReference type="SMART" id="SM00388">
    <property type="entry name" value="HisKA"/>
    <property type="match status" value="1"/>
</dbReference>
<dbReference type="InterPro" id="IPR036097">
    <property type="entry name" value="HisK_dim/P_sf"/>
</dbReference>
<dbReference type="Pfam" id="PF00072">
    <property type="entry name" value="Response_reg"/>
    <property type="match status" value="1"/>
</dbReference>
<keyword evidence="7" id="KW-1133">Transmembrane helix</keyword>
<evidence type="ECO:0000313" key="10">
    <source>
        <dbReference type="EMBL" id="MER2492489.1"/>
    </source>
</evidence>
<name>A0ABV1RHS2_9ALTE</name>
<dbReference type="PROSITE" id="PS50109">
    <property type="entry name" value="HIS_KIN"/>
    <property type="match status" value="1"/>
</dbReference>
<evidence type="ECO:0000256" key="1">
    <source>
        <dbReference type="ARBA" id="ARBA00000085"/>
    </source>
</evidence>
<dbReference type="SMART" id="SM00448">
    <property type="entry name" value="REC"/>
    <property type="match status" value="1"/>
</dbReference>
<feature type="transmembrane region" description="Helical" evidence="7">
    <location>
        <begin position="186"/>
        <end position="205"/>
    </location>
</feature>
<feature type="domain" description="Response regulatory" evidence="9">
    <location>
        <begin position="520"/>
        <end position="634"/>
    </location>
</feature>
<dbReference type="Gene3D" id="3.40.50.2300">
    <property type="match status" value="1"/>
</dbReference>
<dbReference type="EMBL" id="JBELOE010000212">
    <property type="protein sequence ID" value="MER2492489.1"/>
    <property type="molecule type" value="Genomic_DNA"/>
</dbReference>
<dbReference type="Gene3D" id="6.10.340.10">
    <property type="match status" value="1"/>
</dbReference>
<dbReference type="SUPFAM" id="SSF55874">
    <property type="entry name" value="ATPase domain of HSP90 chaperone/DNA topoisomerase II/histidine kinase"/>
    <property type="match status" value="1"/>
</dbReference>
<dbReference type="PROSITE" id="PS50110">
    <property type="entry name" value="RESPONSE_REGULATORY"/>
    <property type="match status" value="1"/>
</dbReference>
<dbReference type="CDD" id="cd17546">
    <property type="entry name" value="REC_hyHK_CKI1_RcsC-like"/>
    <property type="match status" value="1"/>
</dbReference>
<evidence type="ECO:0000256" key="3">
    <source>
        <dbReference type="ARBA" id="ARBA00022553"/>
    </source>
</evidence>